<name>A0A9P4JV03_9PLEO</name>
<dbReference type="PRINTS" id="PR00364">
    <property type="entry name" value="DISEASERSIST"/>
</dbReference>
<dbReference type="PANTHER" id="PTHR35205:SF1">
    <property type="entry name" value="ZU5 DOMAIN-CONTAINING PROTEIN"/>
    <property type="match status" value="1"/>
</dbReference>
<keyword evidence="1" id="KW-0175">Coiled coil</keyword>
<evidence type="ECO:0000259" key="3">
    <source>
        <dbReference type="Pfam" id="PF00931"/>
    </source>
</evidence>
<feature type="coiled-coil region" evidence="1">
    <location>
        <begin position="969"/>
        <end position="996"/>
    </location>
</feature>
<sequence length="1025" mass="115344">MFQDLIDHGEYLLMSLVDLLESKRLHHCPILIVAHSLGGFIVKEAIRRAYRQTERAFRSFLKTLAGTILMGTPHSISLKHPKWENAALLPNIDAMGFRSVSMQQDDIQRLTRCSMDFDQATGLRILTLCEKKETKVRHRLASKKIMLVDKEFARTGSIDEEIIEIDSNHKNLCLVSENKDVLNFIDTVLGDARLRILKGSPVSDSEAEEWSDIGRGYCLFDDGESISNPTSGPERNTASATAGTSDLGYEIVPMPSPGYNPREVPNLPCHMIPITRNKDFYGRESILDEVDKHFFPSGISGHENSNNAKSFALCGPGGMGKTQIAAEYAHRCRESHKFDAIFWVYADEQSKISDGIGQIAINLKLIAEDSLDAMDPVITANQTKGWLANPVKNEDTNDEEADSQASWLIIFDNVDDLSVFDGFWPFDGPGCILITSRDTLAKDPAVLAKGGIDLGPFSAEEASTMIEKLTNRKDEDSRGVVERLGGLPLAISQMASVIIRNHLTFKEFNQVWDEKETHEDLLNADGSKVNANTYEKNLSTVWAIENLRHGKALLDVMAFLDPDIMQEYVLKAQSSSTLKHYPITASEFIRARTELLQTSLVSKDNTAQKLIVHRLVQDAARSKMEPAYYLSAFSAALELVCVSWPFEAFGWRHGVARWRRCEELFPHVLRLKSFGASLSVSTDTIDMNIKLCKLMNDAGWYYHETGHSLDAQPLIETAQMKAVSVMNSLPNLNLSLANADDICKQLNAIIAETHHNLGCIGTETNQPGLTLIHFKKFNEMMAQEVNETLQKTDNRLAISWNELGNAYMLNKMYLDGERCFKECLSVARQMSQFDPSEFSFPYVNLGLAFWLTGRLEQATETLLEGLQYRETRYGRDDQQSFITGRFLYALGNVTTSQGRLDVSFSYHQRALRQFHSTIGKTHHRTGDVHVRIARHYLRLEMLNEAKTHIDDALRIFGDRAAFRPEKARATFTKSEISLAEKDIERAERLRKESIQAYFELTGQAAVSGSDPVSTDFDELVAFWSR</sequence>
<comment type="caution">
    <text evidence="5">The sequence shown here is derived from an EMBL/GenBank/DDBJ whole genome shotgun (WGS) entry which is preliminary data.</text>
</comment>
<evidence type="ECO:0000256" key="2">
    <source>
        <dbReference type="SAM" id="MobiDB-lite"/>
    </source>
</evidence>
<dbReference type="SMART" id="SM00028">
    <property type="entry name" value="TPR"/>
    <property type="match status" value="4"/>
</dbReference>
<proteinExistence type="predicted"/>
<dbReference type="Pfam" id="PF00931">
    <property type="entry name" value="NB-ARC"/>
    <property type="match status" value="1"/>
</dbReference>
<dbReference type="InterPro" id="IPR019734">
    <property type="entry name" value="TPR_rpt"/>
</dbReference>
<keyword evidence="6" id="KW-1185">Reference proteome</keyword>
<evidence type="ECO:0008006" key="7">
    <source>
        <dbReference type="Google" id="ProtNLM"/>
    </source>
</evidence>
<evidence type="ECO:0000313" key="6">
    <source>
        <dbReference type="Proteomes" id="UP000799536"/>
    </source>
</evidence>
<dbReference type="Pfam" id="PF13424">
    <property type="entry name" value="TPR_12"/>
    <property type="match status" value="1"/>
</dbReference>
<dbReference type="Proteomes" id="UP000799536">
    <property type="component" value="Unassembled WGS sequence"/>
</dbReference>
<gene>
    <name evidence="5" type="ORF">GQ43DRAFT_269423</name>
</gene>
<evidence type="ECO:0000259" key="4">
    <source>
        <dbReference type="Pfam" id="PF25000"/>
    </source>
</evidence>
<dbReference type="EMBL" id="ML993851">
    <property type="protein sequence ID" value="KAF2205660.1"/>
    <property type="molecule type" value="Genomic_DNA"/>
</dbReference>
<dbReference type="SUPFAM" id="SSF52540">
    <property type="entry name" value="P-loop containing nucleoside triphosphate hydrolases"/>
    <property type="match status" value="1"/>
</dbReference>
<evidence type="ECO:0000313" key="5">
    <source>
        <dbReference type="EMBL" id="KAF2205660.1"/>
    </source>
</evidence>
<reference evidence="5" key="1">
    <citation type="journal article" date="2020" name="Stud. Mycol.">
        <title>101 Dothideomycetes genomes: a test case for predicting lifestyles and emergence of pathogens.</title>
        <authorList>
            <person name="Haridas S."/>
            <person name="Albert R."/>
            <person name="Binder M."/>
            <person name="Bloem J."/>
            <person name="Labutti K."/>
            <person name="Salamov A."/>
            <person name="Andreopoulos B."/>
            <person name="Baker S."/>
            <person name="Barry K."/>
            <person name="Bills G."/>
            <person name="Bluhm B."/>
            <person name="Cannon C."/>
            <person name="Castanera R."/>
            <person name="Culley D."/>
            <person name="Daum C."/>
            <person name="Ezra D."/>
            <person name="Gonzalez J."/>
            <person name="Henrissat B."/>
            <person name="Kuo A."/>
            <person name="Liang C."/>
            <person name="Lipzen A."/>
            <person name="Lutzoni F."/>
            <person name="Magnuson J."/>
            <person name="Mondo S."/>
            <person name="Nolan M."/>
            <person name="Ohm R."/>
            <person name="Pangilinan J."/>
            <person name="Park H.-J."/>
            <person name="Ramirez L."/>
            <person name="Alfaro M."/>
            <person name="Sun H."/>
            <person name="Tritt A."/>
            <person name="Yoshinaga Y."/>
            <person name="Zwiers L.-H."/>
            <person name="Turgeon B."/>
            <person name="Goodwin S."/>
            <person name="Spatafora J."/>
            <person name="Crous P."/>
            <person name="Grigoriev I."/>
        </authorList>
    </citation>
    <scope>NUCLEOTIDE SEQUENCE</scope>
    <source>
        <strain evidence="5">ATCC 74209</strain>
    </source>
</reference>
<accession>A0A9P4JV03</accession>
<dbReference type="InterPro" id="IPR011990">
    <property type="entry name" value="TPR-like_helical_dom_sf"/>
</dbReference>
<dbReference type="SUPFAM" id="SSF53474">
    <property type="entry name" value="alpha/beta-Hydrolases"/>
    <property type="match status" value="1"/>
</dbReference>
<dbReference type="SUPFAM" id="SSF48452">
    <property type="entry name" value="TPR-like"/>
    <property type="match status" value="1"/>
</dbReference>
<organism evidence="5 6">
    <name type="scientific">Delitschia confertaspora ATCC 74209</name>
    <dbReference type="NCBI Taxonomy" id="1513339"/>
    <lineage>
        <taxon>Eukaryota</taxon>
        <taxon>Fungi</taxon>
        <taxon>Dikarya</taxon>
        <taxon>Ascomycota</taxon>
        <taxon>Pezizomycotina</taxon>
        <taxon>Dothideomycetes</taxon>
        <taxon>Pleosporomycetidae</taxon>
        <taxon>Pleosporales</taxon>
        <taxon>Delitschiaceae</taxon>
        <taxon>Delitschia</taxon>
    </lineage>
</organism>
<dbReference type="OrthoDB" id="6161812at2759"/>
<dbReference type="InterPro" id="IPR027417">
    <property type="entry name" value="P-loop_NTPase"/>
</dbReference>
<feature type="region of interest" description="Disordered" evidence="2">
    <location>
        <begin position="224"/>
        <end position="247"/>
    </location>
</feature>
<feature type="domain" description="DUF7779" evidence="4">
    <location>
        <begin position="542"/>
        <end position="627"/>
    </location>
</feature>
<dbReference type="GO" id="GO:0043531">
    <property type="term" value="F:ADP binding"/>
    <property type="evidence" value="ECO:0007669"/>
    <property type="project" value="InterPro"/>
</dbReference>
<dbReference type="Pfam" id="PF25000">
    <property type="entry name" value="DUF7779"/>
    <property type="match status" value="1"/>
</dbReference>
<feature type="domain" description="NB-ARC" evidence="3">
    <location>
        <begin position="305"/>
        <end position="369"/>
    </location>
</feature>
<feature type="compositionally biased region" description="Polar residues" evidence="2">
    <location>
        <begin position="225"/>
        <end position="244"/>
    </location>
</feature>
<dbReference type="InterPro" id="IPR002182">
    <property type="entry name" value="NB-ARC"/>
</dbReference>
<evidence type="ECO:0000256" key="1">
    <source>
        <dbReference type="SAM" id="Coils"/>
    </source>
</evidence>
<dbReference type="PANTHER" id="PTHR35205">
    <property type="entry name" value="NB-ARC AND TPR DOMAIN PROTEIN"/>
    <property type="match status" value="1"/>
</dbReference>
<protein>
    <recommendedName>
        <fullName evidence="7">NB-ARC domain-containing protein</fullName>
    </recommendedName>
</protein>
<dbReference type="Gene3D" id="3.40.50.300">
    <property type="entry name" value="P-loop containing nucleotide triphosphate hydrolases"/>
    <property type="match status" value="1"/>
</dbReference>
<dbReference type="InterPro" id="IPR029058">
    <property type="entry name" value="AB_hydrolase_fold"/>
</dbReference>
<dbReference type="Gene3D" id="1.25.40.10">
    <property type="entry name" value="Tetratricopeptide repeat domain"/>
    <property type="match status" value="2"/>
</dbReference>
<dbReference type="AlphaFoldDB" id="A0A9P4JV03"/>
<dbReference type="InterPro" id="IPR056681">
    <property type="entry name" value="DUF7779"/>
</dbReference>